<accession>A0A2P5F0U9</accession>
<dbReference type="GO" id="GO:0008270">
    <property type="term" value="F:zinc ion binding"/>
    <property type="evidence" value="ECO:0007669"/>
    <property type="project" value="UniProtKB-KW"/>
</dbReference>
<evidence type="ECO:0000256" key="2">
    <source>
        <dbReference type="SAM" id="MobiDB-lite"/>
    </source>
</evidence>
<feature type="region of interest" description="Disordered" evidence="2">
    <location>
        <begin position="199"/>
        <end position="224"/>
    </location>
</feature>
<dbReference type="PANTHER" id="PTHR47481:SF22">
    <property type="entry name" value="RETROTRANSPOSON GAG DOMAIN-CONTAINING PROTEIN"/>
    <property type="match status" value="1"/>
</dbReference>
<name>A0A2P5F0U9_TREOI</name>
<protein>
    <submittedName>
        <fullName evidence="4">Zinc finger, CCHC-type</fullName>
    </submittedName>
</protein>
<dbReference type="GO" id="GO:0003676">
    <property type="term" value="F:nucleic acid binding"/>
    <property type="evidence" value="ECO:0007669"/>
    <property type="project" value="InterPro"/>
</dbReference>
<keyword evidence="1" id="KW-0863">Zinc-finger</keyword>
<organism evidence="4 5">
    <name type="scientific">Trema orientale</name>
    <name type="common">Charcoal tree</name>
    <name type="synonym">Celtis orientalis</name>
    <dbReference type="NCBI Taxonomy" id="63057"/>
    <lineage>
        <taxon>Eukaryota</taxon>
        <taxon>Viridiplantae</taxon>
        <taxon>Streptophyta</taxon>
        <taxon>Embryophyta</taxon>
        <taxon>Tracheophyta</taxon>
        <taxon>Spermatophyta</taxon>
        <taxon>Magnoliopsida</taxon>
        <taxon>eudicotyledons</taxon>
        <taxon>Gunneridae</taxon>
        <taxon>Pentapetalae</taxon>
        <taxon>rosids</taxon>
        <taxon>fabids</taxon>
        <taxon>Rosales</taxon>
        <taxon>Cannabaceae</taxon>
        <taxon>Trema</taxon>
    </lineage>
</organism>
<evidence type="ECO:0000256" key="1">
    <source>
        <dbReference type="PROSITE-ProRule" id="PRU00047"/>
    </source>
</evidence>
<keyword evidence="1" id="KW-0862">Zinc</keyword>
<dbReference type="OrthoDB" id="1164227at2759"/>
<sequence>MILPAVRAHDLDGFLFGTRIRPDAFVPDPDRPNFSINNPAYTNWIRLDQFLMSWLLSSISEAMIGHVVRCATSHEIWSTLERLFATKSKARSLQLRLLLQNIKKGSSSIDEYILKMRGLADSLLAAGQPISDEELILYILGGLGSDYEAVVVNLTSRQDSISLQEVQFLLQNQEMRLEHLLSTTSVDLSSPSAHLTSANFKKNGCPSQYPRGPTNYRGRGRGMRGGRGNKPVCQVCGKAGHIALKCYHRFDLSFQGDSSSSSTPQANQANQAFVTTNTAVNDGAWYMDSGATNHVTADLSNLALQADYKGKEKLAVGNGSQLSISHIGSSQILTSKALQLNNILHVPEITKNLISISQFTHDNDAVIEFYSTCCFVNDKATRKTLLQGILKDGLYQLDLSKLCSSVSSRSKFFS</sequence>
<keyword evidence="5" id="KW-1185">Reference proteome</keyword>
<dbReference type="PANTHER" id="PTHR47481">
    <property type="match status" value="1"/>
</dbReference>
<dbReference type="InterPro" id="IPR001878">
    <property type="entry name" value="Znf_CCHC"/>
</dbReference>
<evidence type="ECO:0000259" key="3">
    <source>
        <dbReference type="PROSITE" id="PS50158"/>
    </source>
</evidence>
<dbReference type="STRING" id="63057.A0A2P5F0U9"/>
<dbReference type="AlphaFoldDB" id="A0A2P5F0U9"/>
<feature type="domain" description="CCHC-type" evidence="3">
    <location>
        <begin position="233"/>
        <end position="246"/>
    </location>
</feature>
<dbReference type="InParanoid" id="A0A2P5F0U9"/>
<reference evidence="5" key="1">
    <citation type="submission" date="2016-06" db="EMBL/GenBank/DDBJ databases">
        <title>Parallel loss of symbiosis genes in relatives of nitrogen-fixing non-legume Parasponia.</title>
        <authorList>
            <person name="Van Velzen R."/>
            <person name="Holmer R."/>
            <person name="Bu F."/>
            <person name="Rutten L."/>
            <person name="Van Zeijl A."/>
            <person name="Liu W."/>
            <person name="Santuari L."/>
            <person name="Cao Q."/>
            <person name="Sharma T."/>
            <person name="Shen D."/>
            <person name="Roswanjaya Y."/>
            <person name="Wardhani T."/>
            <person name="Kalhor M.S."/>
            <person name="Jansen J."/>
            <person name="Van den Hoogen J."/>
            <person name="Gungor B."/>
            <person name="Hartog M."/>
            <person name="Hontelez J."/>
            <person name="Verver J."/>
            <person name="Yang W.-C."/>
            <person name="Schijlen E."/>
            <person name="Repin R."/>
            <person name="Schilthuizen M."/>
            <person name="Schranz E."/>
            <person name="Heidstra R."/>
            <person name="Miyata K."/>
            <person name="Fedorova E."/>
            <person name="Kohlen W."/>
            <person name="Bisseling T."/>
            <person name="Smit S."/>
            <person name="Geurts R."/>
        </authorList>
    </citation>
    <scope>NUCLEOTIDE SEQUENCE [LARGE SCALE GENOMIC DNA]</scope>
    <source>
        <strain evidence="5">cv. RG33-2</strain>
    </source>
</reference>
<dbReference type="Proteomes" id="UP000237000">
    <property type="component" value="Unassembled WGS sequence"/>
</dbReference>
<dbReference type="PROSITE" id="PS50158">
    <property type="entry name" value="ZF_CCHC"/>
    <property type="match status" value="1"/>
</dbReference>
<feature type="non-terminal residue" evidence="4">
    <location>
        <position position="414"/>
    </location>
</feature>
<proteinExistence type="predicted"/>
<dbReference type="Pfam" id="PF22936">
    <property type="entry name" value="Pol_BBD"/>
    <property type="match status" value="1"/>
</dbReference>
<dbReference type="InterPro" id="IPR054722">
    <property type="entry name" value="PolX-like_BBD"/>
</dbReference>
<gene>
    <name evidence="4" type="ORF">TorRG33x02_126950</name>
</gene>
<dbReference type="EMBL" id="JXTC01000074">
    <property type="protein sequence ID" value="PON91412.1"/>
    <property type="molecule type" value="Genomic_DNA"/>
</dbReference>
<evidence type="ECO:0000313" key="5">
    <source>
        <dbReference type="Proteomes" id="UP000237000"/>
    </source>
</evidence>
<comment type="caution">
    <text evidence="4">The sequence shown here is derived from an EMBL/GenBank/DDBJ whole genome shotgun (WGS) entry which is preliminary data.</text>
</comment>
<dbReference type="Pfam" id="PF14223">
    <property type="entry name" value="Retrotran_gag_2"/>
    <property type="match status" value="1"/>
</dbReference>
<evidence type="ECO:0000313" key="4">
    <source>
        <dbReference type="EMBL" id="PON91412.1"/>
    </source>
</evidence>
<keyword evidence="1" id="KW-0479">Metal-binding</keyword>